<keyword evidence="2" id="KW-0804">Transcription</keyword>
<dbReference type="Proteomes" id="UP000175691">
    <property type="component" value="Unassembled WGS sequence"/>
</dbReference>
<proteinExistence type="predicted"/>
<sequence>MTMNAELTQQMALLAEGIAKLTQHTPFVKTAIPGLTVFRISETSEPLSGLYEPSVCLIAQGEKQVQLNEETFMYDTEHYLFSGLHLPVFARVVNATEDKPYLGLKLTFDYQEITQLMLENQIPAPQTKQSNRGMQTGKLTSQMISAFQRMIDLNSEEEAHIPTLAPMIRREIFYRLLVAEQGETLRNLASLGTPSNQMTKAITWLKANLFDNIRVETLADLANMSVSTFHHHFRNITAMTPLQYMKALRLQEARRMMLTEHLDSATAAFNVGYESPSQFGREYKRMFGNSPIKDVEQLRERFAVS</sequence>
<dbReference type="Pfam" id="PF12833">
    <property type="entry name" value="HTH_18"/>
    <property type="match status" value="1"/>
</dbReference>
<dbReference type="Gene3D" id="1.10.10.60">
    <property type="entry name" value="Homeodomain-like"/>
    <property type="match status" value="2"/>
</dbReference>
<organism evidence="4 5">
    <name type="scientific">Alteromonas confluentis</name>
    <dbReference type="NCBI Taxonomy" id="1656094"/>
    <lineage>
        <taxon>Bacteria</taxon>
        <taxon>Pseudomonadati</taxon>
        <taxon>Pseudomonadota</taxon>
        <taxon>Gammaproteobacteria</taxon>
        <taxon>Alteromonadales</taxon>
        <taxon>Alteromonadaceae</taxon>
        <taxon>Alteromonas/Salinimonas group</taxon>
        <taxon>Alteromonas</taxon>
    </lineage>
</organism>
<evidence type="ECO:0000259" key="3">
    <source>
        <dbReference type="PROSITE" id="PS01124"/>
    </source>
</evidence>
<dbReference type="InterPro" id="IPR009057">
    <property type="entry name" value="Homeodomain-like_sf"/>
</dbReference>
<dbReference type="InterPro" id="IPR009594">
    <property type="entry name" value="Tscrpt_reg_HTH_AraC_N"/>
</dbReference>
<dbReference type="EMBL" id="MDHN01000007">
    <property type="protein sequence ID" value="OFC72210.1"/>
    <property type="molecule type" value="Genomic_DNA"/>
</dbReference>
<dbReference type="STRING" id="1656094.BFC18_04450"/>
<reference evidence="4 5" key="1">
    <citation type="submission" date="2016-08" db="EMBL/GenBank/DDBJ databases">
        <authorList>
            <person name="Seilhamer J.J."/>
        </authorList>
    </citation>
    <scope>NUCLEOTIDE SEQUENCE [LARGE SCALE GENOMIC DNA]</scope>
    <source>
        <strain evidence="4 5">KCTC 42603</strain>
    </source>
</reference>
<dbReference type="PANTHER" id="PTHR43436:SF1">
    <property type="entry name" value="TRANSCRIPTIONAL REGULATORY PROTEIN"/>
    <property type="match status" value="1"/>
</dbReference>
<evidence type="ECO:0000256" key="1">
    <source>
        <dbReference type="ARBA" id="ARBA00023015"/>
    </source>
</evidence>
<name>A0A1E7ZFF4_9ALTE</name>
<protein>
    <submittedName>
        <fullName evidence="4">AraC family transcriptional regulator</fullName>
    </submittedName>
</protein>
<dbReference type="PROSITE" id="PS01124">
    <property type="entry name" value="HTH_ARAC_FAMILY_2"/>
    <property type="match status" value="1"/>
</dbReference>
<dbReference type="GO" id="GO:0043565">
    <property type="term" value="F:sequence-specific DNA binding"/>
    <property type="evidence" value="ECO:0007669"/>
    <property type="project" value="InterPro"/>
</dbReference>
<dbReference type="PANTHER" id="PTHR43436">
    <property type="entry name" value="ARAC-FAMILY TRANSCRIPTIONAL REGULATOR"/>
    <property type="match status" value="1"/>
</dbReference>
<feature type="domain" description="HTH araC/xylS-type" evidence="3">
    <location>
        <begin position="199"/>
        <end position="297"/>
    </location>
</feature>
<dbReference type="GO" id="GO:0003700">
    <property type="term" value="F:DNA-binding transcription factor activity"/>
    <property type="evidence" value="ECO:0007669"/>
    <property type="project" value="InterPro"/>
</dbReference>
<evidence type="ECO:0000313" key="5">
    <source>
        <dbReference type="Proteomes" id="UP000175691"/>
    </source>
</evidence>
<dbReference type="Pfam" id="PF06719">
    <property type="entry name" value="AraC_N"/>
    <property type="match status" value="1"/>
</dbReference>
<dbReference type="SUPFAM" id="SSF46689">
    <property type="entry name" value="Homeodomain-like"/>
    <property type="match status" value="2"/>
</dbReference>
<accession>A0A1E7ZFF4</accession>
<comment type="caution">
    <text evidence="4">The sequence shown here is derived from an EMBL/GenBank/DDBJ whole genome shotgun (WGS) entry which is preliminary data.</text>
</comment>
<dbReference type="InterPro" id="IPR018060">
    <property type="entry name" value="HTH_AraC"/>
</dbReference>
<dbReference type="OrthoDB" id="34150at2"/>
<evidence type="ECO:0000313" key="4">
    <source>
        <dbReference type="EMBL" id="OFC72210.1"/>
    </source>
</evidence>
<keyword evidence="5" id="KW-1185">Reference proteome</keyword>
<dbReference type="AlphaFoldDB" id="A0A1E7ZFF4"/>
<keyword evidence="1" id="KW-0805">Transcription regulation</keyword>
<dbReference type="RefSeq" id="WP_070123740.1">
    <property type="nucleotide sequence ID" value="NZ_MDHN01000007.1"/>
</dbReference>
<gene>
    <name evidence="4" type="ORF">BFC18_04450</name>
</gene>
<dbReference type="SMART" id="SM00342">
    <property type="entry name" value="HTH_ARAC"/>
    <property type="match status" value="1"/>
</dbReference>
<evidence type="ECO:0000256" key="2">
    <source>
        <dbReference type="ARBA" id="ARBA00023163"/>
    </source>
</evidence>